<name>E0U673_GLOV7</name>
<dbReference type="HOGENOM" id="CLU_1683652_0_0_3"/>
<dbReference type="KEGG" id="cyj:Cyan7822_0363"/>
<dbReference type="STRING" id="497965.Cyan7822_0363"/>
<gene>
    <name evidence="2" type="ordered locus">Cyan7822_0363</name>
</gene>
<evidence type="ECO:0000256" key="1">
    <source>
        <dbReference type="SAM" id="Phobius"/>
    </source>
</evidence>
<keyword evidence="1" id="KW-1133">Transmembrane helix</keyword>
<proteinExistence type="predicted"/>
<keyword evidence="1" id="KW-0472">Membrane</keyword>
<evidence type="ECO:0000313" key="3">
    <source>
        <dbReference type="Proteomes" id="UP000008206"/>
    </source>
</evidence>
<feature type="transmembrane region" description="Helical" evidence="1">
    <location>
        <begin position="82"/>
        <end position="104"/>
    </location>
</feature>
<dbReference type="eggNOG" id="ENOG5033KKN">
    <property type="taxonomic scope" value="Bacteria"/>
</dbReference>
<keyword evidence="1" id="KW-0812">Transmembrane</keyword>
<feature type="transmembrane region" description="Helical" evidence="1">
    <location>
        <begin position="110"/>
        <end position="129"/>
    </location>
</feature>
<protein>
    <submittedName>
        <fullName evidence="2">Uncharacterized protein</fullName>
    </submittedName>
</protein>
<dbReference type="Proteomes" id="UP000008206">
    <property type="component" value="Chromosome"/>
</dbReference>
<sequence>MTIIRLLFVLLIGFAFMFVVQPSFFTGGTITLEDVTPEDWVGGQYRFGAGIVFVASSLGSLIWYGLASYYNDRDNRLSVQGFRIIWASLSLLPFASILLSLFLFQESRQAIPYLAFFYVLDALWLFWVATAISTPESLKYGVVPGSYFLRHLPFLK</sequence>
<reference evidence="3" key="1">
    <citation type="journal article" date="2011" name="MBio">
        <title>Novel metabolic attributes of the genus Cyanothece, comprising a group of unicellular nitrogen-fixing Cyanobacteria.</title>
        <authorList>
            <person name="Bandyopadhyay A."/>
            <person name="Elvitigala T."/>
            <person name="Welsh E."/>
            <person name="Stockel J."/>
            <person name="Liberton M."/>
            <person name="Min H."/>
            <person name="Sherman L.A."/>
            <person name="Pakrasi H.B."/>
        </authorList>
    </citation>
    <scope>NUCLEOTIDE SEQUENCE [LARGE SCALE GENOMIC DNA]</scope>
    <source>
        <strain evidence="3">PCC 7822</strain>
    </source>
</reference>
<organism evidence="2 3">
    <name type="scientific">Gloeothece verrucosa (strain PCC 7822)</name>
    <name type="common">Cyanothece sp. (strain PCC 7822)</name>
    <dbReference type="NCBI Taxonomy" id="497965"/>
    <lineage>
        <taxon>Bacteria</taxon>
        <taxon>Bacillati</taxon>
        <taxon>Cyanobacteriota</taxon>
        <taxon>Cyanophyceae</taxon>
        <taxon>Oscillatoriophycideae</taxon>
        <taxon>Chroococcales</taxon>
        <taxon>Aphanothecaceae</taxon>
        <taxon>Gloeothece</taxon>
        <taxon>Gloeothece verrucosa</taxon>
    </lineage>
</organism>
<dbReference type="RefSeq" id="WP_013320519.1">
    <property type="nucleotide sequence ID" value="NC_014501.1"/>
</dbReference>
<evidence type="ECO:0000313" key="2">
    <source>
        <dbReference type="EMBL" id="ADN12409.1"/>
    </source>
</evidence>
<feature type="transmembrane region" description="Helical" evidence="1">
    <location>
        <begin position="46"/>
        <end position="70"/>
    </location>
</feature>
<dbReference type="AlphaFoldDB" id="E0U673"/>
<dbReference type="EMBL" id="CP002198">
    <property type="protein sequence ID" value="ADN12409.1"/>
    <property type="molecule type" value="Genomic_DNA"/>
</dbReference>
<keyword evidence="3" id="KW-1185">Reference proteome</keyword>
<accession>E0U673</accession>